<comment type="caution">
    <text evidence="3">The sequence shown here is derived from an EMBL/GenBank/DDBJ whole genome shotgun (WGS) entry which is preliminary data.</text>
</comment>
<dbReference type="OrthoDB" id="10007527at2759"/>
<keyword evidence="4" id="KW-1185">Reference proteome</keyword>
<reference evidence="3 4" key="2">
    <citation type="submission" date="2019-01" db="EMBL/GenBank/DDBJ databases">
        <title>The decoding of complex shrimp genome reveals the adaptation for benthos swimmer, frequently molting mechanism and breeding impact on genome.</title>
        <authorList>
            <person name="Sun Y."/>
            <person name="Gao Y."/>
            <person name="Yu Y."/>
        </authorList>
    </citation>
    <scope>NUCLEOTIDE SEQUENCE [LARGE SCALE GENOMIC DNA]</scope>
    <source>
        <tissue evidence="3">Muscle</tissue>
    </source>
</reference>
<reference evidence="3 4" key="1">
    <citation type="submission" date="2018-04" db="EMBL/GenBank/DDBJ databases">
        <authorList>
            <person name="Zhang X."/>
            <person name="Yuan J."/>
            <person name="Li F."/>
            <person name="Xiang J."/>
        </authorList>
    </citation>
    <scope>NUCLEOTIDE SEQUENCE [LARGE SCALE GENOMIC DNA]</scope>
    <source>
        <tissue evidence="3">Muscle</tissue>
    </source>
</reference>
<feature type="coiled-coil region" evidence="1">
    <location>
        <begin position="42"/>
        <end position="105"/>
    </location>
</feature>
<dbReference type="InterPro" id="IPR052825">
    <property type="entry name" value="CCD-Prefoldin_beta-like"/>
</dbReference>
<feature type="compositionally biased region" description="Basic and acidic residues" evidence="2">
    <location>
        <begin position="291"/>
        <end position="300"/>
    </location>
</feature>
<organism evidence="3 4">
    <name type="scientific">Penaeus vannamei</name>
    <name type="common">Whiteleg shrimp</name>
    <name type="synonym">Litopenaeus vannamei</name>
    <dbReference type="NCBI Taxonomy" id="6689"/>
    <lineage>
        <taxon>Eukaryota</taxon>
        <taxon>Metazoa</taxon>
        <taxon>Ecdysozoa</taxon>
        <taxon>Arthropoda</taxon>
        <taxon>Crustacea</taxon>
        <taxon>Multicrustacea</taxon>
        <taxon>Malacostraca</taxon>
        <taxon>Eumalacostraca</taxon>
        <taxon>Eucarida</taxon>
        <taxon>Decapoda</taxon>
        <taxon>Dendrobranchiata</taxon>
        <taxon>Penaeoidea</taxon>
        <taxon>Penaeidae</taxon>
        <taxon>Penaeus</taxon>
    </lineage>
</organism>
<accession>A0A3R7MJS7</accession>
<evidence type="ECO:0000256" key="2">
    <source>
        <dbReference type="SAM" id="MobiDB-lite"/>
    </source>
</evidence>
<keyword evidence="1" id="KW-0175">Coiled coil</keyword>
<evidence type="ECO:0000313" key="4">
    <source>
        <dbReference type="Proteomes" id="UP000283509"/>
    </source>
</evidence>
<name>A0A3R7MJS7_PENVA</name>
<protein>
    <submittedName>
        <fullName evidence="3">Uncharacterized protein</fullName>
    </submittedName>
</protein>
<dbReference type="AlphaFoldDB" id="A0A3R7MJS7"/>
<dbReference type="Proteomes" id="UP000283509">
    <property type="component" value="Unassembled WGS sequence"/>
</dbReference>
<dbReference type="EMBL" id="QCYY01000661">
    <property type="protein sequence ID" value="ROT83604.1"/>
    <property type="molecule type" value="Genomic_DNA"/>
</dbReference>
<dbReference type="PANTHER" id="PTHR34479">
    <property type="entry name" value="COILED-COIL DOMAIN-CONTAINING PROTEIN 30"/>
    <property type="match status" value="1"/>
</dbReference>
<feature type="compositionally biased region" description="Polar residues" evidence="2">
    <location>
        <begin position="255"/>
        <end position="265"/>
    </location>
</feature>
<dbReference type="PANTHER" id="PTHR34479:SF1">
    <property type="entry name" value="COILED-COIL DOMAIN-CONTAINING PROTEIN 30"/>
    <property type="match status" value="1"/>
</dbReference>
<sequence>MDGDDSITEDEWTSMKRRFSLEGLEWETQDQNLKTLQVWRLLVDAEANLKAVRHINDKLRRQHDQEKEELEEYTEHLRQKCEERVKELDDEVKTLKEDLEALLAGTQAVGTMLLNEGLEDVAQSTLGEQIAYLLVERAKLNEELTAARTKPASDREKELTMQLIKVSTDYELLKRTQQESEEKLAEMTDRVSLLEKASRQLELNNETLAYKLTEALTEIEENENQLRLYSKNSNFKRGESPRVSLRSQDEYGPSSLRSLPISENSFIRRDSQRRSGRKGESPRSSNRQRKHESGRGERSKSAGRSLSRQRRVSRTGSLKLDEGEAGERRLSNAMEAGLLSEDRSFDINDVRRNSVMSSGASSPKKLHSLLDTQIQTARSQINMLDEAELETMKKDLLGAGDKYEFIVRKYELYKIKSKSRVCSIKSTYQTELEGLQRQNNSLEAQVALQRDQLRSDDALRKELESDLASVRAERQEMAVRVREIERELQKRDQEIGLLQEKVKLLQERNQQLNEKLQEMSLAAIVG</sequence>
<feature type="coiled-coil region" evidence="1">
    <location>
        <begin position="425"/>
        <end position="522"/>
    </location>
</feature>
<evidence type="ECO:0000313" key="3">
    <source>
        <dbReference type="EMBL" id="ROT83604.1"/>
    </source>
</evidence>
<feature type="compositionally biased region" description="Basic and acidic residues" evidence="2">
    <location>
        <begin position="266"/>
        <end position="281"/>
    </location>
</feature>
<evidence type="ECO:0000256" key="1">
    <source>
        <dbReference type="SAM" id="Coils"/>
    </source>
</evidence>
<proteinExistence type="predicted"/>
<feature type="region of interest" description="Disordered" evidence="2">
    <location>
        <begin position="230"/>
        <end position="327"/>
    </location>
</feature>
<gene>
    <name evidence="3" type="ORF">C7M84_023203</name>
</gene>